<dbReference type="PANTHER" id="PTHR12684:SF2">
    <property type="entry name" value="TRNA 2'-PHOSPHOTRANSFERASE 1"/>
    <property type="match status" value="1"/>
</dbReference>
<comment type="function">
    <text evidence="1">Catalyzes the last step of tRNA splicing, the transfer of the splice junction 2'-phosphate from ligated tRNA to NAD to produce ADP-ribose 1''-2'' cyclic phosphate.</text>
</comment>
<evidence type="ECO:0000256" key="1">
    <source>
        <dbReference type="ARBA" id="ARBA00003343"/>
    </source>
</evidence>
<evidence type="ECO:0000256" key="4">
    <source>
        <dbReference type="ARBA" id="ARBA00022679"/>
    </source>
</evidence>
<keyword evidence="4 7" id="KW-0808">Transferase</keyword>
<dbReference type="GO" id="GO:0000215">
    <property type="term" value="F:tRNA 2'-phosphotransferase activity"/>
    <property type="evidence" value="ECO:0007669"/>
    <property type="project" value="UniProtKB-EC"/>
</dbReference>
<dbReference type="InterPro" id="IPR042081">
    <property type="entry name" value="RNA_2'-PTrans_C"/>
</dbReference>
<comment type="catalytic activity">
    <reaction evidence="6">
        <text>2'-phospho-[ligated tRNA] + NAD(+) = mature tRNA + ADP-alpha-D-ribose 1'',2''-cyclic phosphate + nicotinamide</text>
        <dbReference type="Rhea" id="RHEA:23324"/>
        <dbReference type="Rhea" id="RHEA-COMP:11106"/>
        <dbReference type="Rhea" id="RHEA-COMP:11107"/>
        <dbReference type="ChEBI" id="CHEBI:17154"/>
        <dbReference type="ChEBI" id="CHEBI:57540"/>
        <dbReference type="ChEBI" id="CHEBI:76596"/>
        <dbReference type="ChEBI" id="CHEBI:82883"/>
        <dbReference type="ChEBI" id="CHEBI:85027"/>
        <dbReference type="EC" id="2.7.1.160"/>
    </reaction>
</comment>
<sequence length="188" mass="21257">MMANHIRSKLSVNDVKLSKLLSWLLRHGAGKVGLSLDDGGFIDLDKILKLDQFRKYSVDDIIRVVELNDKKRFTLRCKGDKNILQIRANQGHSLKVDEEGLLDVLTIHNIPPVIYHGTYFSKIKNIKASGLSRMKRNHIHFTDKFPGEEAVISGIRNSCEIVIVVDAVKAIKDGFKFYISDNDVILCP</sequence>
<dbReference type="SUPFAM" id="SSF56399">
    <property type="entry name" value="ADP-ribosylation"/>
    <property type="match status" value="1"/>
</dbReference>
<dbReference type="PANTHER" id="PTHR12684">
    <property type="entry name" value="PUTATIVE PHOSPHOTRANSFERASE"/>
    <property type="match status" value="1"/>
</dbReference>
<evidence type="ECO:0000256" key="2">
    <source>
        <dbReference type="ARBA" id="ARBA00009836"/>
    </source>
</evidence>
<gene>
    <name evidence="7" type="ORF">X975_17308</name>
</gene>
<dbReference type="OMA" id="RHGASQM"/>
<protein>
    <recommendedName>
        <fullName evidence="3">2'-phosphotransferase</fullName>
        <ecNumber evidence="3">2.7.1.160</ecNumber>
    </recommendedName>
</protein>
<evidence type="ECO:0000313" key="8">
    <source>
        <dbReference type="Proteomes" id="UP000054359"/>
    </source>
</evidence>
<dbReference type="InterPro" id="IPR002745">
    <property type="entry name" value="Ptrans_KptA/Tpt1"/>
</dbReference>
<dbReference type="AlphaFoldDB" id="A0A087T4I5"/>
<dbReference type="Gene3D" id="1.10.10.970">
    <property type="entry name" value="RNA 2'-phosphotransferase, Tpt1/KptA family, N-terminal domain"/>
    <property type="match status" value="1"/>
</dbReference>
<dbReference type="OrthoDB" id="419694at2759"/>
<evidence type="ECO:0000313" key="7">
    <source>
        <dbReference type="EMBL" id="KFM60024.1"/>
    </source>
</evidence>
<dbReference type="EMBL" id="KK113373">
    <property type="protein sequence ID" value="KFM60024.1"/>
    <property type="molecule type" value="Genomic_DNA"/>
</dbReference>
<keyword evidence="8" id="KW-1185">Reference proteome</keyword>
<dbReference type="Gene3D" id="3.20.170.30">
    <property type="match status" value="1"/>
</dbReference>
<dbReference type="Proteomes" id="UP000054359">
    <property type="component" value="Unassembled WGS sequence"/>
</dbReference>
<proteinExistence type="inferred from homology"/>
<reference evidence="7 8" key="1">
    <citation type="submission" date="2013-11" db="EMBL/GenBank/DDBJ databases">
        <title>Genome sequencing of Stegodyphus mimosarum.</title>
        <authorList>
            <person name="Bechsgaard J."/>
        </authorList>
    </citation>
    <scope>NUCLEOTIDE SEQUENCE [LARGE SCALE GENOMIC DNA]</scope>
</reference>
<dbReference type="InterPro" id="IPR042080">
    <property type="entry name" value="RNA_2'-PTrans_N"/>
</dbReference>
<organism evidence="7 8">
    <name type="scientific">Stegodyphus mimosarum</name>
    <name type="common">African social velvet spider</name>
    <dbReference type="NCBI Taxonomy" id="407821"/>
    <lineage>
        <taxon>Eukaryota</taxon>
        <taxon>Metazoa</taxon>
        <taxon>Ecdysozoa</taxon>
        <taxon>Arthropoda</taxon>
        <taxon>Chelicerata</taxon>
        <taxon>Arachnida</taxon>
        <taxon>Araneae</taxon>
        <taxon>Araneomorphae</taxon>
        <taxon>Entelegynae</taxon>
        <taxon>Eresoidea</taxon>
        <taxon>Eresidae</taxon>
        <taxon>Stegodyphus</taxon>
    </lineage>
</organism>
<evidence type="ECO:0000256" key="3">
    <source>
        <dbReference type="ARBA" id="ARBA00012007"/>
    </source>
</evidence>
<accession>A0A087T4I5</accession>
<dbReference type="Pfam" id="PF01885">
    <property type="entry name" value="PTS_2-RNA"/>
    <property type="match status" value="1"/>
</dbReference>
<dbReference type="STRING" id="407821.A0A087T4I5"/>
<feature type="non-terminal residue" evidence="7">
    <location>
        <position position="188"/>
    </location>
</feature>
<dbReference type="EC" id="2.7.1.160" evidence="3"/>
<keyword evidence="5" id="KW-0520">NAD</keyword>
<dbReference type="GO" id="GO:0006388">
    <property type="term" value="P:tRNA splicing, via endonucleolytic cleavage and ligation"/>
    <property type="evidence" value="ECO:0007669"/>
    <property type="project" value="TreeGrafter"/>
</dbReference>
<name>A0A087T4I5_STEMI</name>
<evidence type="ECO:0000256" key="6">
    <source>
        <dbReference type="ARBA" id="ARBA00047949"/>
    </source>
</evidence>
<evidence type="ECO:0000256" key="5">
    <source>
        <dbReference type="ARBA" id="ARBA00023027"/>
    </source>
</evidence>
<comment type="similarity">
    <text evidence="2">Belongs to the KptA/TPT1 family.</text>
</comment>